<reference evidence="1" key="1">
    <citation type="submission" date="2021-06" db="EMBL/GenBank/DDBJ databases">
        <title>Comparative genomics, transcriptomics and evolutionary studies reveal genomic signatures of adaptation to plant cell wall in hemibiotrophic fungi.</title>
        <authorList>
            <consortium name="DOE Joint Genome Institute"/>
            <person name="Baroncelli R."/>
            <person name="Diaz J.F."/>
            <person name="Benocci T."/>
            <person name="Peng M."/>
            <person name="Battaglia E."/>
            <person name="Haridas S."/>
            <person name="Andreopoulos W."/>
            <person name="Labutti K."/>
            <person name="Pangilinan J."/>
            <person name="Floch G.L."/>
            <person name="Makela M.R."/>
            <person name="Henrissat B."/>
            <person name="Grigoriev I.V."/>
            <person name="Crouch J.A."/>
            <person name="De Vries R.P."/>
            <person name="Sukno S.A."/>
            <person name="Thon M.R."/>
        </authorList>
    </citation>
    <scope>NUCLEOTIDE SEQUENCE</scope>
    <source>
        <strain evidence="1">CBS 193.32</strain>
    </source>
</reference>
<accession>A0AAJ0F447</accession>
<dbReference type="RefSeq" id="XP_060435853.1">
    <property type="nucleotide sequence ID" value="XM_060578781.1"/>
</dbReference>
<proteinExistence type="predicted"/>
<evidence type="ECO:0000313" key="1">
    <source>
        <dbReference type="EMBL" id="KAK1700096.1"/>
    </source>
</evidence>
<gene>
    <name evidence="1" type="ORF">BDP55DRAFT_723696</name>
</gene>
<keyword evidence="2" id="KW-1185">Reference proteome</keyword>
<dbReference type="AlphaFoldDB" id="A0AAJ0F447"/>
<protein>
    <submittedName>
        <fullName evidence="1">Uncharacterized protein</fullName>
    </submittedName>
</protein>
<name>A0AAJ0F447_9PEZI</name>
<sequence>MWQELYPGAPGLAPRRFLEIGKPPRNGPSYITIVHGYAGPLPAPSSSTTSENLEEREKRLHWWQIPVALQEVITIASNIIFGRSYLTIALTNTEDIRLSNFGSERKNSTAGADHAVNSIAIQVSKFGRTHHIHARQAMHWNHVAFAKKAMLAPDEDGENYKMLNVVEEPMRLFKHAPAFQRLLLSRRLLCLHKSELVWDCLRQPSCECGDPVYFRKGNRPPVLQKAVWISRGYAQNPERVLDLYKAMMPSNPEERLTVVAGLFQHILRLDGARYFVGMIADSYAELGLSS</sequence>
<dbReference type="Proteomes" id="UP001224890">
    <property type="component" value="Unassembled WGS sequence"/>
</dbReference>
<evidence type="ECO:0000313" key="2">
    <source>
        <dbReference type="Proteomes" id="UP001224890"/>
    </source>
</evidence>
<dbReference type="GeneID" id="85463307"/>
<comment type="caution">
    <text evidence="1">The sequence shown here is derived from an EMBL/GenBank/DDBJ whole genome shotgun (WGS) entry which is preliminary data.</text>
</comment>
<organism evidence="1 2">
    <name type="scientific">Colletotrichum godetiae</name>
    <dbReference type="NCBI Taxonomy" id="1209918"/>
    <lineage>
        <taxon>Eukaryota</taxon>
        <taxon>Fungi</taxon>
        <taxon>Dikarya</taxon>
        <taxon>Ascomycota</taxon>
        <taxon>Pezizomycotina</taxon>
        <taxon>Sordariomycetes</taxon>
        <taxon>Hypocreomycetidae</taxon>
        <taxon>Glomerellales</taxon>
        <taxon>Glomerellaceae</taxon>
        <taxon>Colletotrichum</taxon>
        <taxon>Colletotrichum acutatum species complex</taxon>
    </lineage>
</organism>
<dbReference type="EMBL" id="JAHMHR010000003">
    <property type="protein sequence ID" value="KAK1700096.1"/>
    <property type="molecule type" value="Genomic_DNA"/>
</dbReference>